<dbReference type="SUPFAM" id="SSF49265">
    <property type="entry name" value="Fibronectin type III"/>
    <property type="match status" value="4"/>
</dbReference>
<comment type="subcellular location">
    <subcellularLocation>
        <location evidence="1">Membrane</location>
        <topology evidence="1">Single-pass type I membrane protein</topology>
    </subcellularLocation>
</comment>
<evidence type="ECO:0000256" key="3">
    <source>
        <dbReference type="ARBA" id="ARBA00022692"/>
    </source>
</evidence>
<dbReference type="Pfam" id="PF21460">
    <property type="entry name" value="IL3Rb_N"/>
    <property type="match status" value="1"/>
</dbReference>
<dbReference type="Gene3D" id="3.30.1520.10">
    <property type="entry name" value="Phox-like domain"/>
    <property type="match status" value="1"/>
</dbReference>
<dbReference type="SMART" id="SM00312">
    <property type="entry name" value="PX"/>
    <property type="match status" value="1"/>
</dbReference>
<dbReference type="InterPro" id="IPR013783">
    <property type="entry name" value="Ig-like_fold"/>
</dbReference>
<dbReference type="InterPro" id="IPR053793">
    <property type="entry name" value="PB1-like"/>
</dbReference>
<accession>A0A3M0JVC9</accession>
<dbReference type="InterPro" id="IPR003961">
    <property type="entry name" value="FN3_dom"/>
</dbReference>
<evidence type="ECO:0000256" key="2">
    <source>
        <dbReference type="ARBA" id="ARBA00022443"/>
    </source>
</evidence>
<dbReference type="SUPFAM" id="SSF54277">
    <property type="entry name" value="CAD &amp; PB1 domains"/>
    <property type="match status" value="1"/>
</dbReference>
<feature type="domain" description="PX" evidence="13">
    <location>
        <begin position="19"/>
        <end position="144"/>
    </location>
</feature>
<dbReference type="Pfam" id="PF00041">
    <property type="entry name" value="fn3"/>
    <property type="match status" value="2"/>
</dbReference>
<evidence type="ECO:0000256" key="9">
    <source>
        <dbReference type="ARBA" id="ARBA00023180"/>
    </source>
</evidence>
<feature type="compositionally biased region" description="Polar residues" evidence="11">
    <location>
        <begin position="1035"/>
        <end position="1044"/>
    </location>
</feature>
<evidence type="ECO:0000256" key="6">
    <source>
        <dbReference type="ARBA" id="ARBA00023136"/>
    </source>
</evidence>
<dbReference type="PRINTS" id="PR00497">
    <property type="entry name" value="P40PHOX"/>
</dbReference>
<dbReference type="PROSITE" id="PS50002">
    <property type="entry name" value="SH3"/>
    <property type="match status" value="1"/>
</dbReference>
<feature type="domain" description="SH3" evidence="12">
    <location>
        <begin position="108"/>
        <end position="167"/>
    </location>
</feature>
<keyword evidence="5" id="KW-1133">Transmembrane helix</keyword>
<evidence type="ECO:0000259" key="13">
    <source>
        <dbReference type="PROSITE" id="PS50195"/>
    </source>
</evidence>
<keyword evidence="6" id="KW-0472">Membrane</keyword>
<dbReference type="InterPro" id="IPR000270">
    <property type="entry name" value="PB1_dom"/>
</dbReference>
<dbReference type="InterPro" id="IPR001683">
    <property type="entry name" value="PX_dom"/>
</dbReference>
<evidence type="ECO:0000259" key="15">
    <source>
        <dbReference type="PROSITE" id="PS51745"/>
    </source>
</evidence>
<dbReference type="PANTHER" id="PTHR23037">
    <property type="entry name" value="CYTOKINE RECEPTOR"/>
    <property type="match status" value="1"/>
</dbReference>
<evidence type="ECO:0000256" key="8">
    <source>
        <dbReference type="ARBA" id="ARBA00023170"/>
    </source>
</evidence>
<evidence type="ECO:0000256" key="10">
    <source>
        <dbReference type="PROSITE-ProRule" id="PRU00192"/>
    </source>
</evidence>
<dbReference type="FunFam" id="3.30.1520.10:FF:000024">
    <property type="entry name" value="Neutrophil cytosol factor 4"/>
    <property type="match status" value="1"/>
</dbReference>
<dbReference type="AlphaFoldDB" id="A0A3M0JVC9"/>
<dbReference type="PROSITE" id="PS50195">
    <property type="entry name" value="PX"/>
    <property type="match status" value="1"/>
</dbReference>
<dbReference type="GO" id="GO:0016176">
    <property type="term" value="F:superoxide-generating NADPH oxidase activator activity"/>
    <property type="evidence" value="ECO:0007669"/>
    <property type="project" value="InterPro"/>
</dbReference>
<dbReference type="GO" id="GO:0004896">
    <property type="term" value="F:cytokine receptor activity"/>
    <property type="evidence" value="ECO:0007669"/>
    <property type="project" value="TreeGrafter"/>
</dbReference>
<dbReference type="CDD" id="cd06882">
    <property type="entry name" value="PX_p40phox"/>
    <property type="match status" value="1"/>
</dbReference>
<dbReference type="InterPro" id="IPR036116">
    <property type="entry name" value="FN3_sf"/>
</dbReference>
<dbReference type="Gene3D" id="2.30.30.40">
    <property type="entry name" value="SH3 Domains"/>
    <property type="match status" value="1"/>
</dbReference>
<dbReference type="InterPro" id="IPR036871">
    <property type="entry name" value="PX_dom_sf"/>
</dbReference>
<keyword evidence="9" id="KW-0325">Glycoprotein</keyword>
<feature type="region of interest" description="Disordered" evidence="11">
    <location>
        <begin position="968"/>
        <end position="1001"/>
    </location>
</feature>
<sequence>MSLPRQLREKSDFDQLPDDVPVSANIADIEEKKGFTNYYMFVIEVKLKGGGRYLIFRRYREFYALHTKLEERYGPESNNSPFTCTLPVLPGKVFVGAKKEIAENRIPILNVYMKALFDFPGTNKLELSFKKGDLIYLLSKVNKDWLEGTADGATGIFPSAFVKIIKDLPQQEDTVNKVRCYYYDETVSTIRKEFNRDDIALNYRDPDGDLIRLLSDQDVELMVSQSRRSPSEKYFFPWKLHITHKDDLSVYNTSPGTGSSLCAKDDINMKEMFIVLLDLYLVFRVQAIQESIPMKSLKCYNDYSSQVTCTWMEHSEAHDLVGMILYQKDNMENKEMFCKRQTENYLHETPDVYVHWVCHKTTDYFGIGVDDTYSFRPKKELQTELDVDLFQNVQPLPPQNLSVSSLTSGDFLLTWKTGNGSQELGNALDYEVTYKRELESWEEAVSLLLPNTTHCSLRHKDLVPGSSYVARVRARPGQASGFSGKYSKWSMEVLWKTTEGSMGWSGAMQGWKLSSQNFPVTNLALVFSEGGLQPRNLRCLFNGGDRLTCSWEVRKVITTSVLFGLFFRATPASEEEECSPVQEKTLPHTLYVVQSCEIPVSNSSSQSQYHVSVRAKTEDKVIEAYKNIQVLPPANVSVTATGNQEYELRWIKHSMNYNFITQRYQVKYWENNRYEKTLQELNISNDEPSFTFTLQMLAASTEYRGKMRARVNSPVEYEGPWSEWSEEFTWKTENVLPPVVLPVTLPALIIVLLIVAYCSSKYFLRKKKIWEEKIPNPSKSILIQSYLGKGHLGSWPTNNELDFNKYSLSEKMEHASLLQVLDRQVKTLAECIEGQTKKTDVSPVTRDLQNSYHALNESEHAPVDCSSMSAGHSFPISRRNSADASIASHTAIPCFAFNGPYLYSPVVSSHPNIHQTLEMAPVGLSKKSVSLQYVTLPREDYTQAPQRQEQPGAAPPKYMLSDQKEMMQHLNDKEEVSQASQACGEGTNKGPEEQNSPVALSYTTPPQQCPLEYIATDSPLLSARPPLVTAEESPCGSQEPQSLSDHSRREFSLGETGVMIPVSGQAPTSSPESHLDTFSDYLTVPESLHEHSKPTKISLLVLQQENGIPRKESLSEDNLVVLNPDSTEPVFLCQVGDYCFHSLKSIAKMANSHEDHQVQKLSEGDTALGQPVCDDESITGKEKDVWNREKIQAIQLFKNLKSDDYFSWQQSLRIKEIC</sequence>
<dbReference type="SUPFAM" id="SSF64268">
    <property type="entry name" value="PX domain"/>
    <property type="match status" value="1"/>
</dbReference>
<dbReference type="Pfam" id="PF00018">
    <property type="entry name" value="SH3_1"/>
    <property type="match status" value="1"/>
</dbReference>
<name>A0A3M0JVC9_HIRRU</name>
<dbReference type="STRING" id="333673.A0A3M0JVC9"/>
<organism evidence="16 17">
    <name type="scientific">Hirundo rustica rustica</name>
    <dbReference type="NCBI Taxonomy" id="333673"/>
    <lineage>
        <taxon>Eukaryota</taxon>
        <taxon>Metazoa</taxon>
        <taxon>Chordata</taxon>
        <taxon>Craniata</taxon>
        <taxon>Vertebrata</taxon>
        <taxon>Euteleostomi</taxon>
        <taxon>Archelosauria</taxon>
        <taxon>Archosauria</taxon>
        <taxon>Dinosauria</taxon>
        <taxon>Saurischia</taxon>
        <taxon>Theropoda</taxon>
        <taxon>Coelurosauria</taxon>
        <taxon>Aves</taxon>
        <taxon>Neognathae</taxon>
        <taxon>Neoaves</taxon>
        <taxon>Telluraves</taxon>
        <taxon>Australaves</taxon>
        <taxon>Passeriformes</taxon>
        <taxon>Sylvioidea</taxon>
        <taxon>Hirundinidae</taxon>
        <taxon>Hirundo</taxon>
    </lineage>
</organism>
<keyword evidence="4" id="KW-0732">Signal</keyword>
<evidence type="ECO:0000259" key="12">
    <source>
        <dbReference type="PROSITE" id="PS50002"/>
    </source>
</evidence>
<feature type="domain" description="Fibronectin type-III" evidence="14">
    <location>
        <begin position="632"/>
        <end position="735"/>
    </location>
</feature>
<reference evidence="16 17" key="1">
    <citation type="submission" date="2018-07" db="EMBL/GenBank/DDBJ databases">
        <title>A high quality draft genome assembly of the barn swallow (H. rustica rustica).</title>
        <authorList>
            <person name="Formenti G."/>
            <person name="Chiara M."/>
            <person name="Poveda L."/>
            <person name="Francoijs K.-J."/>
            <person name="Bonisoli-Alquati A."/>
            <person name="Canova L."/>
            <person name="Gianfranceschi L."/>
            <person name="Horner D.S."/>
            <person name="Saino N."/>
        </authorList>
    </citation>
    <scope>NUCLEOTIDE SEQUENCE [LARGE SCALE GENOMIC DNA]</scope>
    <source>
        <strain evidence="16">Chelidonia</strain>
        <tissue evidence="16">Blood</tissue>
    </source>
</reference>
<dbReference type="GO" id="GO:0016064">
    <property type="term" value="P:immunoglobulin mediated immune response"/>
    <property type="evidence" value="ECO:0007669"/>
    <property type="project" value="TreeGrafter"/>
</dbReference>
<dbReference type="PROSITE" id="PS51745">
    <property type="entry name" value="PB1"/>
    <property type="match status" value="1"/>
</dbReference>
<dbReference type="GO" id="GO:0043020">
    <property type="term" value="C:NADPH oxidase complex"/>
    <property type="evidence" value="ECO:0007669"/>
    <property type="project" value="InterPro"/>
</dbReference>
<dbReference type="InterPro" id="IPR048668">
    <property type="entry name" value="IL3RB_N"/>
</dbReference>
<dbReference type="Gene3D" id="3.10.20.90">
    <property type="entry name" value="Phosphatidylinositol 3-kinase Catalytic Subunit, Chain A, domain 1"/>
    <property type="match status" value="1"/>
</dbReference>
<feature type="region of interest" description="Disordered" evidence="11">
    <location>
        <begin position="1028"/>
        <end position="1049"/>
    </location>
</feature>
<dbReference type="InterPro" id="IPR000919">
    <property type="entry name" value="p40phox"/>
</dbReference>
<protein>
    <recommendedName>
        <fullName evidence="18">Cytokine receptor common subunit beta</fullName>
    </recommendedName>
</protein>
<dbReference type="PROSITE" id="PS50853">
    <property type="entry name" value="FN3"/>
    <property type="match status" value="2"/>
</dbReference>
<dbReference type="InterPro" id="IPR034912">
    <property type="entry name" value="PX_p40phox"/>
</dbReference>
<dbReference type="GO" id="GO:0035091">
    <property type="term" value="F:phosphatidylinositol binding"/>
    <property type="evidence" value="ECO:0007669"/>
    <property type="project" value="InterPro"/>
</dbReference>
<dbReference type="Pfam" id="PF00564">
    <property type="entry name" value="PB1"/>
    <property type="match status" value="1"/>
</dbReference>
<evidence type="ECO:0000259" key="14">
    <source>
        <dbReference type="PROSITE" id="PS50853"/>
    </source>
</evidence>
<evidence type="ECO:0000256" key="11">
    <source>
        <dbReference type="SAM" id="MobiDB-lite"/>
    </source>
</evidence>
<dbReference type="SMART" id="SM00060">
    <property type="entry name" value="FN3"/>
    <property type="match status" value="3"/>
</dbReference>
<evidence type="ECO:0000256" key="4">
    <source>
        <dbReference type="ARBA" id="ARBA00022729"/>
    </source>
</evidence>
<dbReference type="EMBL" id="QRBI01000131">
    <property type="protein sequence ID" value="RMC03094.1"/>
    <property type="molecule type" value="Genomic_DNA"/>
</dbReference>
<evidence type="ECO:0000313" key="16">
    <source>
        <dbReference type="EMBL" id="RMC03094.1"/>
    </source>
</evidence>
<comment type="caution">
    <text evidence="16">The sequence shown here is derived from an EMBL/GenBank/DDBJ whole genome shotgun (WGS) entry which is preliminary data.</text>
</comment>
<dbReference type="Gene3D" id="2.60.40.10">
    <property type="entry name" value="Immunoglobulins"/>
    <property type="match status" value="4"/>
</dbReference>
<keyword evidence="17" id="KW-1185">Reference proteome</keyword>
<feature type="domain" description="PB1" evidence="15">
    <location>
        <begin position="159"/>
        <end position="245"/>
    </location>
</feature>
<dbReference type="InterPro" id="IPR001452">
    <property type="entry name" value="SH3_domain"/>
</dbReference>
<evidence type="ECO:0000313" key="17">
    <source>
        <dbReference type="Proteomes" id="UP000269221"/>
    </source>
</evidence>
<keyword evidence="2 10" id="KW-0728">SH3 domain</keyword>
<evidence type="ECO:0000256" key="7">
    <source>
        <dbReference type="ARBA" id="ARBA00023157"/>
    </source>
</evidence>
<dbReference type="GO" id="GO:0045730">
    <property type="term" value="P:respiratory burst"/>
    <property type="evidence" value="ECO:0007669"/>
    <property type="project" value="InterPro"/>
</dbReference>
<dbReference type="CDD" id="cd00063">
    <property type="entry name" value="FN3"/>
    <property type="match status" value="2"/>
</dbReference>
<dbReference type="OrthoDB" id="8906725at2759"/>
<feature type="domain" description="Fibronectin type-III" evidence="14">
    <location>
        <begin position="397"/>
        <end position="500"/>
    </location>
</feature>
<dbReference type="Proteomes" id="UP000269221">
    <property type="component" value="Unassembled WGS sequence"/>
</dbReference>
<dbReference type="SUPFAM" id="SSF50044">
    <property type="entry name" value="SH3-domain"/>
    <property type="match status" value="1"/>
</dbReference>
<keyword evidence="7" id="KW-1015">Disulfide bond</keyword>
<dbReference type="SMART" id="SM00326">
    <property type="entry name" value="SH3"/>
    <property type="match status" value="1"/>
</dbReference>
<dbReference type="GO" id="GO:0009897">
    <property type="term" value="C:external side of plasma membrane"/>
    <property type="evidence" value="ECO:0007669"/>
    <property type="project" value="TreeGrafter"/>
</dbReference>
<proteinExistence type="predicted"/>
<dbReference type="GO" id="GO:0006909">
    <property type="term" value="P:phagocytosis"/>
    <property type="evidence" value="ECO:0007669"/>
    <property type="project" value="InterPro"/>
</dbReference>
<evidence type="ECO:0008006" key="18">
    <source>
        <dbReference type="Google" id="ProtNLM"/>
    </source>
</evidence>
<evidence type="ECO:0000256" key="1">
    <source>
        <dbReference type="ARBA" id="ARBA00004479"/>
    </source>
</evidence>
<evidence type="ECO:0000256" key="5">
    <source>
        <dbReference type="ARBA" id="ARBA00022989"/>
    </source>
</evidence>
<dbReference type="PANTHER" id="PTHR23037:SF22">
    <property type="entry name" value="CYTOKINE RECEPTOR COMMON SUBUNIT BETA"/>
    <property type="match status" value="1"/>
</dbReference>
<keyword evidence="3" id="KW-0812">Transmembrane</keyword>
<gene>
    <name evidence="16" type="ORF">DUI87_20287</name>
</gene>
<dbReference type="InterPro" id="IPR036028">
    <property type="entry name" value="SH3-like_dom_sf"/>
</dbReference>
<keyword evidence="8" id="KW-0675">Receptor</keyword>